<name>A0AAE3VPE7_9HYPH</name>
<evidence type="ECO:0000313" key="2">
    <source>
        <dbReference type="EMBL" id="MDQ0316389.1"/>
    </source>
</evidence>
<feature type="region of interest" description="Disordered" evidence="1">
    <location>
        <begin position="165"/>
        <end position="191"/>
    </location>
</feature>
<evidence type="ECO:0000256" key="1">
    <source>
        <dbReference type="SAM" id="MobiDB-lite"/>
    </source>
</evidence>
<dbReference type="Proteomes" id="UP001229244">
    <property type="component" value="Unassembled WGS sequence"/>
</dbReference>
<dbReference type="AlphaFoldDB" id="A0AAE3VPE7"/>
<reference evidence="2" key="1">
    <citation type="submission" date="2023-07" db="EMBL/GenBank/DDBJ databases">
        <title>Genomic Encyclopedia of Type Strains, Phase IV (KMG-IV): sequencing the most valuable type-strain genomes for metagenomic binning, comparative biology and taxonomic classification.</title>
        <authorList>
            <person name="Goeker M."/>
        </authorList>
    </citation>
    <scope>NUCLEOTIDE SEQUENCE</scope>
    <source>
        <strain evidence="2">DSM 21202</strain>
    </source>
</reference>
<organism evidence="2 3">
    <name type="scientific">Amorphus orientalis</name>
    <dbReference type="NCBI Taxonomy" id="649198"/>
    <lineage>
        <taxon>Bacteria</taxon>
        <taxon>Pseudomonadati</taxon>
        <taxon>Pseudomonadota</taxon>
        <taxon>Alphaproteobacteria</taxon>
        <taxon>Hyphomicrobiales</taxon>
        <taxon>Amorphaceae</taxon>
        <taxon>Amorphus</taxon>
    </lineage>
</organism>
<proteinExistence type="predicted"/>
<gene>
    <name evidence="2" type="ORF">J2S73_002846</name>
</gene>
<keyword evidence="3" id="KW-1185">Reference proteome</keyword>
<dbReference type="RefSeq" id="WP_306886210.1">
    <property type="nucleotide sequence ID" value="NZ_JAUSUL010000002.1"/>
</dbReference>
<comment type="caution">
    <text evidence="2">The sequence shown here is derived from an EMBL/GenBank/DDBJ whole genome shotgun (WGS) entry which is preliminary data.</text>
</comment>
<accession>A0AAE3VPE7</accession>
<evidence type="ECO:0000313" key="3">
    <source>
        <dbReference type="Proteomes" id="UP001229244"/>
    </source>
</evidence>
<sequence length="191" mass="22231">MKIIAVPNDTRTGFRIPSEYSKALFLEWLKTHNAFEITPVVEDSKEGRGYLFGAVVPSYCHWQYGIDPREPGRSDQRKFLFMRDFNNEIVENRDGDPERIPLSSKGKVRQLNETYRFYADQNGAPMPNPELYKKWKAEWSMDPRFPTFHDWLAFLGIEEDAMPSAETLAPLQDDAAPKMPEYPDNYEKPAF</sequence>
<dbReference type="EMBL" id="JAUSUL010000002">
    <property type="protein sequence ID" value="MDQ0316389.1"/>
    <property type="molecule type" value="Genomic_DNA"/>
</dbReference>
<protein>
    <submittedName>
        <fullName evidence="2">Uncharacterized protein</fullName>
    </submittedName>
</protein>